<sequence length="77" mass="7694">MTMGTVAAIGARAEVTGLALAGVEVCVAEDPRAVRRAWQALPGTVTLVVLTRAAAKALGAGTTAPAPNRPLTVVMPS</sequence>
<dbReference type="Gene3D" id="3.40.50.10580">
    <property type="entry name" value="ATPase, V1 complex, subunit F"/>
    <property type="match status" value="1"/>
</dbReference>
<organism evidence="1 2">
    <name type="scientific">Streptomyces malaysiense</name>
    <dbReference type="NCBI Taxonomy" id="1428626"/>
    <lineage>
        <taxon>Bacteria</taxon>
        <taxon>Bacillati</taxon>
        <taxon>Actinomycetota</taxon>
        <taxon>Actinomycetes</taxon>
        <taxon>Kitasatosporales</taxon>
        <taxon>Streptomycetaceae</taxon>
        <taxon>Streptomyces</taxon>
    </lineage>
</organism>
<dbReference type="OrthoDB" id="4246289at2"/>
<dbReference type="GO" id="GO:0034220">
    <property type="term" value="P:monoatomic ion transmembrane transport"/>
    <property type="evidence" value="ECO:0007669"/>
    <property type="project" value="InterPro"/>
</dbReference>
<dbReference type="AlphaFoldDB" id="A0A1J4Q8S7"/>
<keyword evidence="2" id="KW-1185">Reference proteome</keyword>
<dbReference type="EMBL" id="LBDA02000012">
    <property type="protein sequence ID" value="OIK28496.1"/>
    <property type="molecule type" value="Genomic_DNA"/>
</dbReference>
<evidence type="ECO:0000313" key="1">
    <source>
        <dbReference type="EMBL" id="OIK28496.1"/>
    </source>
</evidence>
<gene>
    <name evidence="1" type="ORF">VT52_006630</name>
</gene>
<dbReference type="InterPro" id="IPR036906">
    <property type="entry name" value="ATPase_V1_fsu_sf"/>
</dbReference>
<reference evidence="1" key="1">
    <citation type="submission" date="2016-10" db="EMBL/GenBank/DDBJ databases">
        <title>Genome sequence of Streptomyces malaysiense MUSC 136.</title>
        <authorList>
            <person name="Lee L.-H."/>
            <person name="Ser H.-L."/>
        </authorList>
    </citation>
    <scope>NUCLEOTIDE SEQUENCE [LARGE SCALE GENOMIC DNA]</scope>
    <source>
        <strain evidence="1">MUSC 136</strain>
    </source>
</reference>
<name>A0A1J4Q8S7_9ACTN</name>
<proteinExistence type="predicted"/>
<protein>
    <recommendedName>
        <fullName evidence="3">ATP synthase subunit F</fullName>
    </recommendedName>
</protein>
<dbReference type="SUPFAM" id="SSF159468">
    <property type="entry name" value="AtpF-like"/>
    <property type="match status" value="1"/>
</dbReference>
<dbReference type="Proteomes" id="UP000034838">
    <property type="component" value="Unassembled WGS sequence"/>
</dbReference>
<evidence type="ECO:0000313" key="2">
    <source>
        <dbReference type="Proteomes" id="UP000034838"/>
    </source>
</evidence>
<evidence type="ECO:0008006" key="3">
    <source>
        <dbReference type="Google" id="ProtNLM"/>
    </source>
</evidence>
<comment type="caution">
    <text evidence="1">The sequence shown here is derived from an EMBL/GenBank/DDBJ whole genome shotgun (WGS) entry which is preliminary data.</text>
</comment>
<accession>A0A1J4Q8S7</accession>